<sequence length="247" mass="26547">MIATLTDFGVTGPYTGQMLAAILQHSEQSRVVDLISDLPRFTPELSAYLIPGLTDHFPVATVFVCVVDPGVGGSRLPLMVEADGKWYVGPDNGLLALVVRRASQCRIRSITWRPKVLSNSFHGRDLFAPVAAKIADGESVQGDFLTNTQIMGCGLPDDLLKIIYIDDFGNLITGMRAAAVDDTSVIVLENQRINAGLIFSECPPGDPFWYVNSMGLIEIAVNQGSAQERFNAGLGDPIAVTGLGRPD</sequence>
<evidence type="ECO:0008006" key="7">
    <source>
        <dbReference type="Google" id="ProtNLM"/>
    </source>
</evidence>
<name>A0A370DMH3_9GAMM</name>
<evidence type="ECO:0000259" key="3">
    <source>
        <dbReference type="Pfam" id="PF01887"/>
    </source>
</evidence>
<dbReference type="Proteomes" id="UP000254771">
    <property type="component" value="Unassembled WGS sequence"/>
</dbReference>
<dbReference type="PANTHER" id="PTHR35092">
    <property type="entry name" value="CHLORINASE MJ1651"/>
    <property type="match status" value="1"/>
</dbReference>
<dbReference type="Gene3D" id="3.40.50.10790">
    <property type="entry name" value="S-adenosyl-l-methionine hydroxide adenosyltransferase, N-terminal"/>
    <property type="match status" value="1"/>
</dbReference>
<reference evidence="5 6" key="1">
    <citation type="journal article" date="2018" name="ISME J.">
        <title>Endosymbiont genomes yield clues of tubeworm success.</title>
        <authorList>
            <person name="Li Y."/>
            <person name="Liles M.R."/>
            <person name="Halanych K.M."/>
        </authorList>
    </citation>
    <scope>NUCLEOTIDE SEQUENCE [LARGE SCALE GENOMIC DNA]</scope>
    <source>
        <strain evidence="5">A1462</strain>
    </source>
</reference>
<dbReference type="Gene3D" id="2.40.30.90">
    <property type="entry name" value="Bacterial fluorinating enzyme like"/>
    <property type="match status" value="1"/>
</dbReference>
<organism evidence="5 6">
    <name type="scientific">endosymbiont of Escarpia spicata</name>
    <dbReference type="NCBI Taxonomy" id="2200908"/>
    <lineage>
        <taxon>Bacteria</taxon>
        <taxon>Pseudomonadati</taxon>
        <taxon>Pseudomonadota</taxon>
        <taxon>Gammaproteobacteria</taxon>
        <taxon>sulfur-oxidizing symbionts</taxon>
    </lineage>
</organism>
<dbReference type="SUPFAM" id="SSF102522">
    <property type="entry name" value="Bacterial fluorinating enzyme, N-terminal domain"/>
    <property type="match status" value="1"/>
</dbReference>
<dbReference type="InterPro" id="IPR046470">
    <property type="entry name" value="SAM_HAT_C"/>
</dbReference>
<dbReference type="InterPro" id="IPR023227">
    <property type="entry name" value="SAM_OH_AdoTrfase_C_sf"/>
</dbReference>
<dbReference type="PIRSF" id="PIRSF006779">
    <property type="entry name" value="UCP006779"/>
    <property type="match status" value="1"/>
</dbReference>
<dbReference type="Pfam" id="PF01887">
    <property type="entry name" value="SAM_HAT_N"/>
    <property type="match status" value="1"/>
</dbReference>
<comment type="caution">
    <text evidence="5">The sequence shown here is derived from an EMBL/GenBank/DDBJ whole genome shotgun (WGS) entry which is preliminary data.</text>
</comment>
<feature type="domain" description="S-adenosyl-l-methionine hydroxide adenosyltransferase C-terminal" evidence="4">
    <location>
        <begin position="161"/>
        <end position="238"/>
    </location>
</feature>
<dbReference type="SUPFAM" id="SSF101852">
    <property type="entry name" value="Bacterial fluorinating enzyme, C-terminal domain"/>
    <property type="match status" value="1"/>
</dbReference>
<accession>A0A370DMH3</accession>
<dbReference type="InterPro" id="IPR002747">
    <property type="entry name" value="SAM_OH_AdoTrfase"/>
</dbReference>
<evidence type="ECO:0000313" key="5">
    <source>
        <dbReference type="EMBL" id="RDH85584.1"/>
    </source>
</evidence>
<evidence type="ECO:0000259" key="4">
    <source>
        <dbReference type="Pfam" id="PF20257"/>
    </source>
</evidence>
<dbReference type="Pfam" id="PF20257">
    <property type="entry name" value="SAM_HAT_C"/>
    <property type="match status" value="1"/>
</dbReference>
<protein>
    <recommendedName>
        <fullName evidence="7">SAM-dependent chlorinase/fluorinase</fullName>
    </recommendedName>
</protein>
<keyword evidence="1" id="KW-0949">S-adenosyl-L-methionine</keyword>
<dbReference type="PANTHER" id="PTHR35092:SF1">
    <property type="entry name" value="CHLORINASE MJ1651"/>
    <property type="match status" value="1"/>
</dbReference>
<gene>
    <name evidence="5" type="ORF">DIZ78_11420</name>
</gene>
<dbReference type="InterPro" id="IPR023228">
    <property type="entry name" value="SAM_OH_AdoTrfase_N_sf"/>
</dbReference>
<keyword evidence="6" id="KW-1185">Reference proteome</keyword>
<evidence type="ECO:0000256" key="1">
    <source>
        <dbReference type="ARBA" id="ARBA00022691"/>
    </source>
</evidence>
<evidence type="ECO:0000313" key="6">
    <source>
        <dbReference type="Proteomes" id="UP000254771"/>
    </source>
</evidence>
<comment type="similarity">
    <text evidence="2">Belongs to the SAM hydrolase / SAM-dependent halogenase family.</text>
</comment>
<dbReference type="InterPro" id="IPR046469">
    <property type="entry name" value="SAM_HAT_N"/>
</dbReference>
<proteinExistence type="inferred from homology"/>
<feature type="domain" description="S-adenosyl-l-methionine hydroxide adenosyltransferase N-terminal" evidence="3">
    <location>
        <begin position="2"/>
        <end position="141"/>
    </location>
</feature>
<dbReference type="AlphaFoldDB" id="A0A370DMH3"/>
<dbReference type="EMBL" id="QFXE01000013">
    <property type="protein sequence ID" value="RDH85584.1"/>
    <property type="molecule type" value="Genomic_DNA"/>
</dbReference>
<evidence type="ECO:0000256" key="2">
    <source>
        <dbReference type="ARBA" id="ARBA00024035"/>
    </source>
</evidence>